<evidence type="ECO:0000313" key="9">
    <source>
        <dbReference type="EMBL" id="OZU87883.1"/>
    </source>
</evidence>
<feature type="transmembrane region" description="Helical" evidence="7">
    <location>
        <begin position="63"/>
        <end position="83"/>
    </location>
</feature>
<dbReference type="RefSeq" id="WP_094886571.1">
    <property type="nucleotide sequence ID" value="NZ_NPMS01000007.1"/>
</dbReference>
<feature type="region of interest" description="Disordered" evidence="6">
    <location>
        <begin position="247"/>
        <end position="427"/>
    </location>
</feature>
<evidence type="ECO:0000256" key="1">
    <source>
        <dbReference type="ARBA" id="ARBA00004162"/>
    </source>
</evidence>
<evidence type="ECO:0000313" key="10">
    <source>
        <dbReference type="Proteomes" id="UP000216498"/>
    </source>
</evidence>
<keyword evidence="4 7" id="KW-1133">Transmembrane helix</keyword>
<dbReference type="GO" id="GO:0005886">
    <property type="term" value="C:plasma membrane"/>
    <property type="evidence" value="ECO:0007669"/>
    <property type="project" value="UniProtKB-SubCell"/>
</dbReference>
<dbReference type="PROSITE" id="PS51849">
    <property type="entry name" value="RSGI_N"/>
    <property type="match status" value="1"/>
</dbReference>
<keyword evidence="3 7" id="KW-0812">Transmembrane</keyword>
<dbReference type="OrthoDB" id="9800626at2"/>
<sequence length="427" mass="48959">MKKGIVMEKHKKYTIIMTREGVFHKAIPIENAMIGAEVSYKSLELEKKAKLFFFPSKKINVRFQLLATVCVLLLLALPFYFLMGTSKTYAYVNIDINPSIELEIDEELLVRSIRPLNNDAKIILNQLESYEDVKLQTVIERIMDKTAETGLINNNKNMLLGVSYTTDKNEKISILDNLERFLLKNNTEWEIAAFNVPLTVREEANKKKKSMNEVMASTIIKTDQTKAINKKRDESMDDKDRAIIQSFYNTDNNHSKDNTLNDTIEITPKETNNNSKPMKIEKNQEENIKRNKEKNTKEKTHPSELKGKNGAINSNGKNKAKHNNNREKKNDNGKDKANKHQHKDMKKNHKNENKHKHKKYQNKHKNNGNGKDRNNEQGKFDSNGHGKYGNNGKGKHDNNGQGKHKNNGNGKHNYSGKGNNNGKGHNH</sequence>
<evidence type="ECO:0000256" key="2">
    <source>
        <dbReference type="ARBA" id="ARBA00022475"/>
    </source>
</evidence>
<keyword evidence="5 7" id="KW-0472">Membrane</keyword>
<feature type="compositionally biased region" description="Basic and acidic residues" evidence="6">
    <location>
        <begin position="278"/>
        <end position="307"/>
    </location>
</feature>
<feature type="compositionally biased region" description="Basic and acidic residues" evidence="6">
    <location>
        <begin position="370"/>
        <end position="384"/>
    </location>
</feature>
<dbReference type="Pfam" id="PF12791">
    <property type="entry name" value="RsgI_N"/>
    <property type="match status" value="1"/>
</dbReference>
<proteinExistence type="predicted"/>
<evidence type="ECO:0000256" key="7">
    <source>
        <dbReference type="SAM" id="Phobius"/>
    </source>
</evidence>
<dbReference type="Proteomes" id="UP000216498">
    <property type="component" value="Unassembled WGS sequence"/>
</dbReference>
<name>A0A265N7B2_9BACI</name>
<keyword evidence="2" id="KW-1003">Cell membrane</keyword>
<comment type="caution">
    <text evidence="9">The sequence shown here is derived from an EMBL/GenBank/DDBJ whole genome shotgun (WGS) entry which is preliminary data.</text>
</comment>
<comment type="subcellular location">
    <subcellularLocation>
        <location evidence="1">Cell membrane</location>
        <topology evidence="1">Single-pass membrane protein</topology>
    </subcellularLocation>
</comment>
<dbReference type="AlphaFoldDB" id="A0A265N7B2"/>
<evidence type="ECO:0000256" key="3">
    <source>
        <dbReference type="ARBA" id="ARBA00022692"/>
    </source>
</evidence>
<protein>
    <recommendedName>
        <fullName evidence="8">RsgI N-terminal anti-sigma domain-containing protein</fullName>
    </recommendedName>
</protein>
<reference evidence="9 10" key="1">
    <citation type="submission" date="2017-08" db="EMBL/GenBank/DDBJ databases">
        <title>Virgibacillus indicus sp. nov. and Virgibacillus profoundi sp. nov, two moderately halophilic bacteria isolated from marine sediment by using the Microfluidic Streak Plate.</title>
        <authorList>
            <person name="Xu B."/>
            <person name="Hu B."/>
            <person name="Wang J."/>
            <person name="Zhu Y."/>
            <person name="Huang L."/>
            <person name="Du W."/>
            <person name="Huang Y."/>
        </authorList>
    </citation>
    <scope>NUCLEOTIDE SEQUENCE [LARGE SCALE GENOMIC DNA]</scope>
    <source>
        <strain evidence="9 10">IO3-P2-C2</strain>
    </source>
</reference>
<feature type="compositionally biased region" description="Polar residues" evidence="6">
    <location>
        <begin position="260"/>
        <end position="276"/>
    </location>
</feature>
<dbReference type="Pfam" id="PF23750">
    <property type="entry name" value="RsgI_M"/>
    <property type="match status" value="1"/>
</dbReference>
<dbReference type="InterPro" id="IPR024449">
    <property type="entry name" value="Anti-sigma_RsgI_N"/>
</dbReference>
<evidence type="ECO:0000256" key="5">
    <source>
        <dbReference type="ARBA" id="ARBA00023136"/>
    </source>
</evidence>
<dbReference type="EMBL" id="NPMS01000007">
    <property type="protein sequence ID" value="OZU87883.1"/>
    <property type="molecule type" value="Genomic_DNA"/>
</dbReference>
<feature type="compositionally biased region" description="Basic and acidic residues" evidence="6">
    <location>
        <begin position="324"/>
        <end position="338"/>
    </location>
</feature>
<evidence type="ECO:0000256" key="4">
    <source>
        <dbReference type="ARBA" id="ARBA00022989"/>
    </source>
</evidence>
<evidence type="ECO:0000256" key="6">
    <source>
        <dbReference type="SAM" id="MobiDB-lite"/>
    </source>
</evidence>
<accession>A0A265N7B2</accession>
<keyword evidence="10" id="KW-1185">Reference proteome</keyword>
<gene>
    <name evidence="9" type="ORF">CIL03_14360</name>
</gene>
<feature type="domain" description="RsgI N-terminal anti-sigma" evidence="8">
    <location>
        <begin position="2"/>
        <end position="49"/>
    </location>
</feature>
<feature type="compositionally biased region" description="Low complexity" evidence="6">
    <location>
        <begin position="407"/>
        <end position="427"/>
    </location>
</feature>
<organism evidence="9 10">
    <name type="scientific">Virgibacillus indicus</name>
    <dbReference type="NCBI Taxonomy" id="2024554"/>
    <lineage>
        <taxon>Bacteria</taxon>
        <taxon>Bacillati</taxon>
        <taxon>Bacillota</taxon>
        <taxon>Bacilli</taxon>
        <taxon>Bacillales</taxon>
        <taxon>Bacillaceae</taxon>
        <taxon>Virgibacillus</taxon>
    </lineage>
</organism>
<dbReference type="InterPro" id="IPR055431">
    <property type="entry name" value="RsgI_M"/>
</dbReference>
<evidence type="ECO:0000259" key="8">
    <source>
        <dbReference type="PROSITE" id="PS51849"/>
    </source>
</evidence>
<feature type="compositionally biased region" description="Basic residues" evidence="6">
    <location>
        <begin position="339"/>
        <end position="366"/>
    </location>
</feature>